<evidence type="ECO:0000259" key="2">
    <source>
        <dbReference type="Pfam" id="PF12708"/>
    </source>
</evidence>
<keyword evidence="4" id="KW-1185">Reference proteome</keyword>
<dbReference type="InterPro" id="IPR024535">
    <property type="entry name" value="RHGA/B-epi-like_pectate_lyase"/>
</dbReference>
<comment type="caution">
    <text evidence="3">The sequence shown here is derived from an EMBL/GenBank/DDBJ whole genome shotgun (WGS) entry which is preliminary data.</text>
</comment>
<proteinExistence type="predicted"/>
<dbReference type="InterPro" id="IPR011050">
    <property type="entry name" value="Pectin_lyase_fold/virulence"/>
</dbReference>
<dbReference type="EMBL" id="JBHIRY010000005">
    <property type="protein sequence ID" value="MFB5760248.1"/>
    <property type="molecule type" value="Genomic_DNA"/>
</dbReference>
<dbReference type="Pfam" id="PF12708">
    <property type="entry name" value="Pect-lyase_RHGA_epim"/>
    <property type="match status" value="1"/>
</dbReference>
<dbReference type="InterPro" id="IPR012334">
    <property type="entry name" value="Pectin_lyas_fold"/>
</dbReference>
<gene>
    <name evidence="3" type="ORF">ACE5LO_07550</name>
</gene>
<protein>
    <submittedName>
        <fullName evidence="3">Glycosyl hydrolase family 28-related protein</fullName>
    </submittedName>
</protein>
<dbReference type="GO" id="GO:0016787">
    <property type="term" value="F:hydrolase activity"/>
    <property type="evidence" value="ECO:0007669"/>
    <property type="project" value="UniProtKB-KW"/>
</dbReference>
<name>A0ABV5BY89_9BACL</name>
<dbReference type="Gene3D" id="2.160.20.10">
    <property type="entry name" value="Single-stranded right-handed beta-helix, Pectin lyase-like"/>
    <property type="match status" value="1"/>
</dbReference>
<evidence type="ECO:0000313" key="4">
    <source>
        <dbReference type="Proteomes" id="UP001580430"/>
    </source>
</evidence>
<evidence type="ECO:0000313" key="3">
    <source>
        <dbReference type="EMBL" id="MFB5760248.1"/>
    </source>
</evidence>
<evidence type="ECO:0000256" key="1">
    <source>
        <dbReference type="SAM" id="MobiDB-lite"/>
    </source>
</evidence>
<feature type="domain" description="Rhamnogalacturonase A/B/Epimerase-like pectate lyase" evidence="2">
    <location>
        <begin position="57"/>
        <end position="235"/>
    </location>
</feature>
<dbReference type="RefSeq" id="WP_375519423.1">
    <property type="nucleotide sequence ID" value="NZ_JBHIRY010000005.1"/>
</dbReference>
<reference evidence="3 4" key="1">
    <citation type="submission" date="2024-09" db="EMBL/GenBank/DDBJ databases">
        <title>Paenibacillus zeirhizospherea sp. nov., isolated from surface of the maize (Zea mays) roots in a horticulture field, Hungary.</title>
        <authorList>
            <person name="Marton D."/>
            <person name="Farkas M."/>
            <person name="Bedics A."/>
            <person name="Toth E."/>
            <person name="Tancsics A."/>
            <person name="Boka K."/>
            <person name="Marati G."/>
            <person name="Kriszt B."/>
            <person name="Cserhati M."/>
        </authorList>
    </citation>
    <scope>NUCLEOTIDE SEQUENCE [LARGE SCALE GENOMIC DNA]</scope>
    <source>
        <strain evidence="3 4">JCM 18446</strain>
    </source>
</reference>
<organism evidence="3 4">
    <name type="scientific">Paenibacillus medicaginis</name>
    <dbReference type="NCBI Taxonomy" id="1470560"/>
    <lineage>
        <taxon>Bacteria</taxon>
        <taxon>Bacillati</taxon>
        <taxon>Bacillota</taxon>
        <taxon>Bacilli</taxon>
        <taxon>Bacillales</taxon>
        <taxon>Paenibacillaceae</taxon>
        <taxon>Paenibacillus</taxon>
    </lineage>
</organism>
<accession>A0ABV5BY89</accession>
<keyword evidence="3" id="KW-0378">Hydrolase</keyword>
<dbReference type="Proteomes" id="UP001580430">
    <property type="component" value="Unassembled WGS sequence"/>
</dbReference>
<dbReference type="SUPFAM" id="SSF51126">
    <property type="entry name" value="Pectin lyase-like"/>
    <property type="match status" value="1"/>
</dbReference>
<sequence length="524" mass="57112">MKHTEQPQEGGFNPKKAEFGAIGDGKSHPLSDKYTTLAEAQVKFPHATSLTDEIDWCAIQGAIYAAAAKGGAVILPASIYIINKPLLLQEGVILRGLGNYAKAKSAQIRLADNANSTMLMTPAGASGNIEDRKHHICIENICWDGNYENQSAENIAIKFWGVYVGSWIHNCLISNTYGPALSLAIGSDLEIVNTWINGAITDGYAVEINKDAAAGTLQGSIYMNNLYIENTRTAAAGAAGDPRNNPDHRGKGILIRNVVHCHITELHQEGLLIGADIEDCHLVRISAMSLAHVGNESVPDCAFARMVGKVSRLIYLGTGTAHNYTSNWSFLKKAAGVGSNHFPNIPQNVAYLGEYIGTNDSSLPLYFARSKVTNELMVKRVGSESEQFIKINATENDETLYGYMSQSGEYTRFGSTYNQGTTKKTFLEYRSTGNLGERINTYAPMYFVDRNSNSNLSHGAVYNLNGVLTRYQDGVPQAIVMVRTGTTAPTVTPHYIGEEYIDTTNKIAYKAVGLTASDWKRLTE</sequence>
<feature type="region of interest" description="Disordered" evidence="1">
    <location>
        <begin position="1"/>
        <end position="20"/>
    </location>
</feature>